<keyword evidence="4 6" id="KW-0133">Cell shape</keyword>
<dbReference type="GO" id="GO:0005737">
    <property type="term" value="C:cytoplasm"/>
    <property type="evidence" value="ECO:0007669"/>
    <property type="project" value="UniProtKB-SubCell"/>
</dbReference>
<dbReference type="OrthoDB" id="9768127at2"/>
<dbReference type="EMBL" id="QSJS01000002">
    <property type="protein sequence ID" value="RHD97603.1"/>
    <property type="molecule type" value="Genomic_DNA"/>
</dbReference>
<evidence type="ECO:0000313" key="15">
    <source>
        <dbReference type="EMBL" id="RGT81298.1"/>
    </source>
</evidence>
<evidence type="ECO:0000313" key="18">
    <source>
        <dbReference type="EMBL" id="RHC41310.1"/>
    </source>
</evidence>
<keyword evidence="3 6" id="KW-0067">ATP-binding</keyword>
<evidence type="ECO:0000313" key="24">
    <source>
        <dbReference type="Proteomes" id="UP000049472"/>
    </source>
</evidence>
<comment type="similarity">
    <text evidence="5 6">Belongs to the FtsA/MreB family.</text>
</comment>
<evidence type="ECO:0000256" key="5">
    <source>
        <dbReference type="ARBA" id="ARBA00023458"/>
    </source>
</evidence>
<dbReference type="Proteomes" id="UP000284296">
    <property type="component" value="Unassembled WGS sequence"/>
</dbReference>
<dbReference type="InterPro" id="IPR056546">
    <property type="entry name" value="MreB_MamK-like"/>
</dbReference>
<evidence type="ECO:0000313" key="34">
    <source>
        <dbReference type="Proteomes" id="UP000285865"/>
    </source>
</evidence>
<dbReference type="InterPro" id="IPR043129">
    <property type="entry name" value="ATPase_NBD"/>
</dbReference>
<dbReference type="Proteomes" id="UP000260717">
    <property type="component" value="Unassembled WGS sequence"/>
</dbReference>
<reference evidence="9" key="7">
    <citation type="submission" date="2021-10" db="EMBL/GenBank/DDBJ databases">
        <title>Collection of gut derived symbiotic bacterial strains cultured from healthy donors.</title>
        <authorList>
            <person name="Lin H."/>
            <person name="Littmann E."/>
            <person name="Kohout C."/>
            <person name="Pamer E.G."/>
        </authorList>
    </citation>
    <scope>NUCLEOTIDE SEQUENCE</scope>
    <source>
        <strain evidence="9">DFI.7.28A</strain>
    </source>
</reference>
<dbReference type="EMBL" id="CYXM01000002">
    <property type="protein sequence ID" value="CUM79421.1"/>
    <property type="molecule type" value="Genomic_DNA"/>
</dbReference>
<reference evidence="7" key="2">
    <citation type="submission" date="2015-05" db="EMBL/GenBank/DDBJ databases">
        <authorList>
            <person name="Wang D.B."/>
            <person name="Wang M."/>
        </authorList>
    </citation>
    <scope>NUCLEOTIDE SEQUENCE [LARGE SCALE GENOMIC DNA]</scope>
    <source>
        <strain evidence="7">T1-815</strain>
    </source>
</reference>
<gene>
    <name evidence="8" type="primary">mreB_2</name>
    <name evidence="6" type="synonym">mreB</name>
    <name evidence="22" type="ORF">DW028_00920</name>
    <name evidence="21" type="ORF">DW038_01785</name>
    <name evidence="20" type="ORF">DW172_00895</name>
    <name evidence="19" type="ORF">DW775_03030</name>
    <name evidence="18" type="ORF">DW848_02375</name>
    <name evidence="17" type="ORF">DWV45_02540</name>
    <name evidence="16" type="ORF">DWW89_00710</name>
    <name evidence="15" type="ORF">DWX06_07790</name>
    <name evidence="14" type="ORF">DWY38_01655</name>
    <name evidence="13" type="ORF">DXB99_01055</name>
    <name evidence="12" type="ORF">DXC13_00525</name>
    <name evidence="8" type="ORF">ERS852580_00567</name>
    <name evidence="23" type="ORF">FYL37_01155</name>
    <name evidence="9" type="ORF">LIZ82_00845</name>
    <name evidence="10" type="ORF">LK487_00915</name>
    <name evidence="11" type="ORF">PNE45_01860</name>
    <name evidence="7" type="ORF">T1815_13921</name>
</gene>
<dbReference type="Proteomes" id="UP000095673">
    <property type="component" value="Unassembled WGS sequence"/>
</dbReference>
<evidence type="ECO:0000313" key="12">
    <source>
        <dbReference type="EMBL" id="RGM52722.1"/>
    </source>
</evidence>
<evidence type="ECO:0000313" key="29">
    <source>
        <dbReference type="Proteomes" id="UP000283297"/>
    </source>
</evidence>
<dbReference type="Proteomes" id="UP000324325">
    <property type="component" value="Unassembled WGS sequence"/>
</dbReference>
<evidence type="ECO:0000313" key="23">
    <source>
        <dbReference type="EMBL" id="TYL60240.1"/>
    </source>
</evidence>
<dbReference type="Proteomes" id="UP000260758">
    <property type="component" value="Unassembled WGS sequence"/>
</dbReference>
<evidence type="ECO:0000313" key="33">
    <source>
        <dbReference type="Proteomes" id="UP000284835"/>
    </source>
</evidence>
<dbReference type="HAMAP" id="MF_02207">
    <property type="entry name" value="MreB"/>
    <property type="match status" value="1"/>
</dbReference>
<evidence type="ECO:0000256" key="2">
    <source>
        <dbReference type="ARBA" id="ARBA00022741"/>
    </source>
</evidence>
<dbReference type="EMBL" id="QSTP01000001">
    <property type="protein sequence ID" value="RGM75148.1"/>
    <property type="molecule type" value="Genomic_DNA"/>
</dbReference>
<dbReference type="Proteomes" id="UP000286181">
    <property type="component" value="Unassembled WGS sequence"/>
</dbReference>
<dbReference type="Proteomes" id="UP000285865">
    <property type="component" value="Unassembled WGS sequence"/>
</dbReference>
<evidence type="ECO:0000313" key="37">
    <source>
        <dbReference type="Proteomes" id="UP000324325"/>
    </source>
</evidence>
<reference evidence="11" key="8">
    <citation type="submission" date="2023-01" db="EMBL/GenBank/DDBJ databases">
        <title>Human gut microbiome strain richness.</title>
        <authorList>
            <person name="Chen-Liaw A."/>
        </authorList>
    </citation>
    <scope>NUCLEOTIDE SEQUENCE</scope>
    <source>
        <strain evidence="11">1001283st1_D2_1001283B150209_150212</strain>
    </source>
</reference>
<dbReference type="GO" id="GO:0005524">
    <property type="term" value="F:ATP binding"/>
    <property type="evidence" value="ECO:0007669"/>
    <property type="project" value="UniProtKB-KW"/>
</dbReference>
<evidence type="ECO:0000313" key="19">
    <source>
        <dbReference type="EMBL" id="RHD97603.1"/>
    </source>
</evidence>
<dbReference type="EMBL" id="VSTG01000001">
    <property type="protein sequence ID" value="TYL60240.1"/>
    <property type="molecule type" value="Genomic_DNA"/>
</dbReference>
<dbReference type="SUPFAM" id="SSF53067">
    <property type="entry name" value="Actin-like ATPase domain"/>
    <property type="match status" value="2"/>
</dbReference>
<protein>
    <recommendedName>
        <fullName evidence="6">Cell shape-determining protein MreB</fullName>
    </recommendedName>
</protein>
<evidence type="ECO:0000313" key="17">
    <source>
        <dbReference type="EMBL" id="RGW89039.1"/>
    </source>
</evidence>
<dbReference type="CDD" id="cd10225">
    <property type="entry name" value="ASKHA_NBD_MreB-like"/>
    <property type="match status" value="1"/>
</dbReference>
<dbReference type="InterPro" id="IPR004753">
    <property type="entry name" value="MreB"/>
</dbReference>
<evidence type="ECO:0000256" key="3">
    <source>
        <dbReference type="ARBA" id="ARBA00022840"/>
    </source>
</evidence>
<dbReference type="Pfam" id="PF06723">
    <property type="entry name" value="MreB_Mbl"/>
    <property type="match status" value="1"/>
</dbReference>
<comment type="subcellular location">
    <subcellularLocation>
        <location evidence="6">Cytoplasm</location>
    </subcellularLocation>
    <text evidence="6">Membrane-associated.</text>
</comment>
<comment type="caution">
    <text evidence="6">Lacks conserved residue(s) required for the propagation of feature annotation.</text>
</comment>
<evidence type="ECO:0000313" key="20">
    <source>
        <dbReference type="EMBL" id="RHI25279.1"/>
    </source>
</evidence>
<dbReference type="EMBL" id="QSHU01000002">
    <property type="protein sequence ID" value="RHC41310.1"/>
    <property type="molecule type" value="Genomic_DNA"/>
</dbReference>
<dbReference type="EMBL" id="QSAZ01000002">
    <property type="protein sequence ID" value="RGW89039.1"/>
    <property type="molecule type" value="Genomic_DNA"/>
</dbReference>
<evidence type="ECO:0000313" key="8">
    <source>
        <dbReference type="EMBL" id="CUM79421.1"/>
    </source>
</evidence>
<evidence type="ECO:0000256" key="4">
    <source>
        <dbReference type="ARBA" id="ARBA00022960"/>
    </source>
</evidence>
<evidence type="ECO:0000256" key="6">
    <source>
        <dbReference type="HAMAP-Rule" id="MF_02207"/>
    </source>
</evidence>
<evidence type="ECO:0000313" key="25">
    <source>
        <dbReference type="Proteomes" id="UP000095673"/>
    </source>
</evidence>
<evidence type="ECO:0000313" key="11">
    <source>
        <dbReference type="EMBL" id="MDB8016783.1"/>
    </source>
</evidence>
<dbReference type="GO" id="GO:0008360">
    <property type="term" value="P:regulation of cell shape"/>
    <property type="evidence" value="ECO:0007669"/>
    <property type="project" value="UniProtKB-UniRule"/>
</dbReference>
<dbReference type="Proteomes" id="UP000286104">
    <property type="component" value="Unassembled WGS sequence"/>
</dbReference>
<dbReference type="PANTHER" id="PTHR42749:SF1">
    <property type="entry name" value="CELL SHAPE-DETERMINING PROTEIN MREB"/>
    <property type="match status" value="1"/>
</dbReference>
<evidence type="ECO:0000313" key="7">
    <source>
        <dbReference type="EMBL" id="CRL36688.1"/>
    </source>
</evidence>
<evidence type="ECO:0000313" key="32">
    <source>
        <dbReference type="Proteomes" id="UP000284296"/>
    </source>
</evidence>
<dbReference type="Proteomes" id="UP001197847">
    <property type="component" value="Unassembled WGS sequence"/>
</dbReference>
<dbReference type="EMBL" id="QROF01000001">
    <property type="protein sequence ID" value="RHL08166.1"/>
    <property type="molecule type" value="Genomic_DNA"/>
</dbReference>
<dbReference type="Proteomes" id="UP000266066">
    <property type="component" value="Unassembled WGS sequence"/>
</dbReference>
<reference evidence="10" key="6">
    <citation type="submission" date="2021-10" db="EMBL/GenBank/DDBJ databases">
        <title>Collection of gut derived symbiotic bacterial strains cultured from healthy donors.</title>
        <authorList>
            <person name="Lin H."/>
            <person name="Littmann E."/>
            <person name="Claire K."/>
            <person name="Pamer E."/>
        </authorList>
    </citation>
    <scope>NUCLEOTIDE SEQUENCE</scope>
    <source>
        <strain evidence="10">MSK.22.92</strain>
    </source>
</reference>
<evidence type="ECO:0000313" key="28">
    <source>
        <dbReference type="Proteomes" id="UP000266066"/>
    </source>
</evidence>
<dbReference type="EMBL" id="JAJCJQ010000001">
    <property type="protein sequence ID" value="MCB6959444.1"/>
    <property type="molecule type" value="Genomic_DNA"/>
</dbReference>
<dbReference type="Proteomes" id="UP000283297">
    <property type="component" value="Unassembled WGS sequence"/>
</dbReference>
<keyword evidence="1 6" id="KW-0963">Cytoplasm</keyword>
<organism evidence="7 24">
    <name type="scientific">Agathobacter rectalis</name>
    <dbReference type="NCBI Taxonomy" id="39491"/>
    <lineage>
        <taxon>Bacteria</taxon>
        <taxon>Bacillati</taxon>
        <taxon>Bacillota</taxon>
        <taxon>Clostridia</taxon>
        <taxon>Lachnospirales</taxon>
        <taxon>Lachnospiraceae</taxon>
        <taxon>Agathobacter</taxon>
    </lineage>
</organism>
<dbReference type="PANTHER" id="PTHR42749">
    <property type="entry name" value="CELL SHAPE-DETERMINING PROTEIN MREB"/>
    <property type="match status" value="1"/>
</dbReference>
<reference evidence="24" key="1">
    <citation type="submission" date="2015-05" db="EMBL/GenBank/DDBJ databases">
        <authorList>
            <consortium name="Pathogen Informatics"/>
        </authorList>
    </citation>
    <scope>NUCLEOTIDE SEQUENCE [LARGE SCALE GENOMIC DNA]</scope>
    <source>
        <strain evidence="8 25">2789STDY5834968</strain>
        <strain evidence="24">T1-815</strain>
    </source>
</reference>
<evidence type="ECO:0000313" key="31">
    <source>
        <dbReference type="Proteomes" id="UP000283765"/>
    </source>
</evidence>
<dbReference type="EMBL" id="QRXG01000011">
    <property type="protein sequence ID" value="RGT81298.1"/>
    <property type="molecule type" value="Genomic_DNA"/>
</dbReference>
<dbReference type="EMBL" id="QRKN01000001">
    <property type="protein sequence ID" value="RHI25279.1"/>
    <property type="molecule type" value="Genomic_DNA"/>
</dbReference>
<evidence type="ECO:0000313" key="30">
    <source>
        <dbReference type="Proteomes" id="UP000283683"/>
    </source>
</evidence>
<evidence type="ECO:0000313" key="9">
    <source>
        <dbReference type="EMBL" id="MCB6959444.1"/>
    </source>
</evidence>
<evidence type="ECO:0000313" key="10">
    <source>
        <dbReference type="EMBL" id="MCC2745605.1"/>
    </source>
</evidence>
<keyword evidence="24" id="KW-1185">Reference proteome</keyword>
<name>A0A0M6WIS1_9FIRM</name>
<dbReference type="EMBL" id="JAQLYE010000002">
    <property type="protein sequence ID" value="MDB8016783.1"/>
    <property type="molecule type" value="Genomic_DNA"/>
</dbReference>
<keyword evidence="2 6" id="KW-0547">Nucleotide-binding</keyword>
<dbReference type="EMBL" id="QRUJ01000001">
    <property type="protein sequence ID" value="RGR57089.1"/>
    <property type="molecule type" value="Genomic_DNA"/>
</dbReference>
<dbReference type="Proteomes" id="UP000283683">
    <property type="component" value="Unassembled WGS sequence"/>
</dbReference>
<dbReference type="EMBL" id="JAJFBX010000001">
    <property type="protein sequence ID" value="MCC2745605.1"/>
    <property type="molecule type" value="Genomic_DNA"/>
</dbReference>
<reference evidence="23 37" key="5">
    <citation type="submission" date="2019-09" db="EMBL/GenBank/DDBJ databases">
        <title>Strain-level analysis of Eubacterium rectale using genomes from metagenomes.</title>
        <authorList>
            <person name="Karcher N."/>
            <person name="Segata N."/>
        </authorList>
    </citation>
    <scope>NUCLEOTIDE SEQUENCE [LARGE SCALE GENOMIC DNA]</scope>
    <source>
        <strain evidence="23 37">L2-21</strain>
    </source>
</reference>
<evidence type="ECO:0000313" key="22">
    <source>
        <dbReference type="EMBL" id="RHL31008.1"/>
    </source>
</evidence>
<dbReference type="PRINTS" id="PR01652">
    <property type="entry name" value="SHAPEPROTEIN"/>
</dbReference>
<dbReference type="Proteomes" id="UP001197741">
    <property type="component" value="Unassembled WGS sequence"/>
</dbReference>
<dbReference type="EMBL" id="QRXR01000001">
    <property type="protein sequence ID" value="RGU29299.1"/>
    <property type="molecule type" value="Genomic_DNA"/>
</dbReference>
<dbReference type="EMBL" id="CVRQ01000018">
    <property type="protein sequence ID" value="CRL36688.1"/>
    <property type="molecule type" value="Genomic_DNA"/>
</dbReference>
<evidence type="ECO:0000313" key="26">
    <source>
        <dbReference type="Proteomes" id="UP000260717"/>
    </source>
</evidence>
<reference evidence="23 37" key="4">
    <citation type="submission" date="2019-08" db="EMBL/GenBank/DDBJ databases">
        <authorList>
            <person name="Duncan S."/>
            <person name="Walker A."/>
        </authorList>
    </citation>
    <scope>NUCLEOTIDE SEQUENCE [LARGE SCALE GENOMIC DNA]</scope>
    <source>
        <strain evidence="23 37">L2-21</strain>
    </source>
</reference>
<dbReference type="EMBL" id="QSTI01000001">
    <property type="protein sequence ID" value="RGM52722.1"/>
    <property type="molecule type" value="Genomic_DNA"/>
</dbReference>
<dbReference type="RefSeq" id="WP_055061648.1">
    <property type="nucleotide sequence ID" value="NZ_AP031452.1"/>
</dbReference>
<reference evidence="26 27" key="3">
    <citation type="submission" date="2018-08" db="EMBL/GenBank/DDBJ databases">
        <title>A genome reference for cultivated species of the human gut microbiota.</title>
        <authorList>
            <person name="Zou Y."/>
            <person name="Xue W."/>
            <person name="Luo G."/>
        </authorList>
    </citation>
    <scope>NUCLEOTIDE SEQUENCE [LARGE SCALE GENOMIC DNA]</scope>
    <source>
        <strain evidence="17 30">AF06-19</strain>
        <strain evidence="16 31">AF17-27</strain>
        <strain evidence="15 32">AF18-16LB</strain>
        <strain evidence="14 28">AF25-15</strain>
        <strain evidence="22 29">AF38-24</strain>
        <strain evidence="21 36">AF39-14AC</strain>
        <strain evidence="20 34">AM16-11</strain>
        <strain evidence="19 33">AM30-13AC</strain>
        <strain evidence="18 35">AM36-3AA</strain>
        <strain evidence="13 27">OM07-13</strain>
        <strain evidence="12 26">OM08-12AT</strain>
    </source>
</reference>
<dbReference type="NCBIfam" id="NF010539">
    <property type="entry name" value="PRK13927.1"/>
    <property type="match status" value="1"/>
</dbReference>
<evidence type="ECO:0000313" key="16">
    <source>
        <dbReference type="EMBL" id="RGU29299.1"/>
    </source>
</evidence>
<evidence type="ECO:0000313" key="14">
    <source>
        <dbReference type="EMBL" id="RGR57089.1"/>
    </source>
</evidence>
<comment type="subunit">
    <text evidence="6">Forms polymers.</text>
</comment>
<accession>A0A0M6WIS1</accession>
<dbReference type="Gene3D" id="3.30.420.40">
    <property type="match status" value="3"/>
</dbReference>
<comment type="function">
    <text evidence="6">Forms membrane-associated dynamic filaments that are essential for cell shape determination. Acts by regulating cell wall synthesis and cell elongation, and thus cell shape. A feedback loop between cell geometry and MreB localization may maintain elongated cell shape by targeting cell wall growth to regions of negative cell wall curvature.</text>
</comment>
<dbReference type="AlphaFoldDB" id="A0A0M6WIS1"/>
<dbReference type="Proteomes" id="UP000049472">
    <property type="component" value="Unassembled WGS sequence"/>
</dbReference>
<evidence type="ECO:0000256" key="1">
    <source>
        <dbReference type="ARBA" id="ARBA00022490"/>
    </source>
</evidence>
<evidence type="ECO:0000313" key="36">
    <source>
        <dbReference type="Proteomes" id="UP000286181"/>
    </source>
</evidence>
<dbReference type="GO" id="GO:0000902">
    <property type="term" value="P:cell morphogenesis"/>
    <property type="evidence" value="ECO:0007669"/>
    <property type="project" value="InterPro"/>
</dbReference>
<evidence type="ECO:0000313" key="35">
    <source>
        <dbReference type="Proteomes" id="UP000286104"/>
    </source>
</evidence>
<evidence type="ECO:0000313" key="13">
    <source>
        <dbReference type="EMBL" id="RGM75148.1"/>
    </source>
</evidence>
<dbReference type="EMBL" id="QRON01000001">
    <property type="protein sequence ID" value="RHL31008.1"/>
    <property type="molecule type" value="Genomic_DNA"/>
</dbReference>
<evidence type="ECO:0000313" key="27">
    <source>
        <dbReference type="Proteomes" id="UP000260758"/>
    </source>
</evidence>
<dbReference type="Proteomes" id="UP001212823">
    <property type="component" value="Unassembled WGS sequence"/>
</dbReference>
<dbReference type="Proteomes" id="UP000284835">
    <property type="component" value="Unassembled WGS sequence"/>
</dbReference>
<evidence type="ECO:0000313" key="21">
    <source>
        <dbReference type="EMBL" id="RHL08166.1"/>
    </source>
</evidence>
<proteinExistence type="inferred from homology"/>
<dbReference type="Proteomes" id="UP000283765">
    <property type="component" value="Unassembled WGS sequence"/>
</dbReference>
<sequence length="334" mass="36657">MSNNVYGIDLGTNNFKVYSKATGKTMLEKNTIAVIDKNQIYAYGDSAYAMYEKAPETINVIFPVVEGVIADYNLLQTMIFDFLEHKTKARIKNAEFIIAVPTDITDVEKRAFYELFYKSKSKPKKVMLCEKPIADAVGLGIDVNEPTGVMIVDMGADTTETSVISLGGLVLSDLLHFGGNRLDESIISFVRKEFNLVIGQKTAKLLKETIGSALPGREDSMVIVGRDVVSGLPIEMEIGSKVVYEAMKSNLESICTSIKMILEKTPPELAKDIIHSGIYITGGGSQLAGLDQLFEQITGIKVICSECPEESAVRGLVQIVSDSKYKRLPFSIKK</sequence>